<dbReference type="RefSeq" id="XP_005710826.1">
    <property type="nucleotide sequence ID" value="XM_005710769.1"/>
</dbReference>
<proteinExistence type="predicted"/>
<dbReference type="InterPro" id="IPR036855">
    <property type="entry name" value="Znf_CCCH_sf"/>
</dbReference>
<keyword evidence="12" id="KW-1185">Reference proteome</keyword>
<evidence type="ECO:0000256" key="9">
    <source>
        <dbReference type="PROSITE-ProRule" id="PRU00723"/>
    </source>
</evidence>
<evidence type="ECO:0000256" key="1">
    <source>
        <dbReference type="ARBA" id="ARBA00004123"/>
    </source>
</evidence>
<dbReference type="Gene3D" id="4.10.1000.10">
    <property type="entry name" value="Zinc finger, CCCH-type"/>
    <property type="match status" value="2"/>
</dbReference>
<comment type="subcellular location">
    <subcellularLocation>
        <location evidence="1">Nucleus</location>
    </subcellularLocation>
</comment>
<dbReference type="PANTHER" id="PTHR23102:SF24">
    <property type="entry name" value="CLEAVAGE AND POLYADENYLATION SPECIFICITY FACTOR SUBUNIT 4"/>
    <property type="match status" value="1"/>
</dbReference>
<keyword evidence="2" id="KW-0507">mRNA processing</keyword>
<dbReference type="Gramene" id="CDF40532">
    <property type="protein sequence ID" value="CDF40532"/>
    <property type="gene ID" value="CHC_T00010067001"/>
</dbReference>
<keyword evidence="6 9" id="KW-0862">Zinc</keyword>
<dbReference type="GO" id="GO:0003723">
    <property type="term" value="F:RNA binding"/>
    <property type="evidence" value="ECO:0007669"/>
    <property type="project" value="UniProtKB-KW"/>
</dbReference>
<dbReference type="OMA" id="RNECPYY"/>
<feature type="domain" description="C3H1-type" evidence="10">
    <location>
        <begin position="123"/>
        <end position="150"/>
    </location>
</feature>
<evidence type="ECO:0000259" key="10">
    <source>
        <dbReference type="PROSITE" id="PS50103"/>
    </source>
</evidence>
<dbReference type="Pfam" id="PF14608">
    <property type="entry name" value="zf-CCCH_2"/>
    <property type="match status" value="3"/>
</dbReference>
<keyword evidence="7" id="KW-0694">RNA-binding</keyword>
<evidence type="ECO:0000256" key="2">
    <source>
        <dbReference type="ARBA" id="ARBA00022664"/>
    </source>
</evidence>
<feature type="zinc finger region" description="C3H1-type" evidence="9">
    <location>
        <begin position="123"/>
        <end position="150"/>
    </location>
</feature>
<keyword evidence="4" id="KW-0677">Repeat</keyword>
<reference evidence="12" key="1">
    <citation type="journal article" date="2013" name="Proc. Natl. Acad. Sci. U.S.A.">
        <title>Genome structure and metabolic features in the red seaweed Chondrus crispus shed light on evolution of the Archaeplastida.</title>
        <authorList>
            <person name="Collen J."/>
            <person name="Porcel B."/>
            <person name="Carre W."/>
            <person name="Ball S.G."/>
            <person name="Chaparro C."/>
            <person name="Tonon T."/>
            <person name="Barbeyron T."/>
            <person name="Michel G."/>
            <person name="Noel B."/>
            <person name="Valentin K."/>
            <person name="Elias M."/>
            <person name="Artiguenave F."/>
            <person name="Arun A."/>
            <person name="Aury J.M."/>
            <person name="Barbosa-Neto J.F."/>
            <person name="Bothwell J.H."/>
            <person name="Bouget F.Y."/>
            <person name="Brillet L."/>
            <person name="Cabello-Hurtado F."/>
            <person name="Capella-Gutierrez S."/>
            <person name="Charrier B."/>
            <person name="Cladiere L."/>
            <person name="Cock J.M."/>
            <person name="Coelho S.M."/>
            <person name="Colleoni C."/>
            <person name="Czjzek M."/>
            <person name="Da Silva C."/>
            <person name="Delage L."/>
            <person name="Denoeud F."/>
            <person name="Deschamps P."/>
            <person name="Dittami S.M."/>
            <person name="Gabaldon T."/>
            <person name="Gachon C.M."/>
            <person name="Groisillier A."/>
            <person name="Herve C."/>
            <person name="Jabbari K."/>
            <person name="Katinka M."/>
            <person name="Kloareg B."/>
            <person name="Kowalczyk N."/>
            <person name="Labadie K."/>
            <person name="Leblanc C."/>
            <person name="Lopez P.J."/>
            <person name="McLachlan D.H."/>
            <person name="Meslet-Cladiere L."/>
            <person name="Moustafa A."/>
            <person name="Nehr Z."/>
            <person name="Nyvall Collen P."/>
            <person name="Panaud O."/>
            <person name="Partensky F."/>
            <person name="Poulain J."/>
            <person name="Rensing S.A."/>
            <person name="Rousvoal S."/>
            <person name="Samson G."/>
            <person name="Symeonidi A."/>
            <person name="Weissenbach J."/>
            <person name="Zambounis A."/>
            <person name="Wincker P."/>
            <person name="Boyen C."/>
        </authorList>
    </citation>
    <scope>NUCLEOTIDE SEQUENCE [LARGE SCALE GENOMIC DNA]</scope>
    <source>
        <strain evidence="12">cv. Stackhouse</strain>
    </source>
</reference>
<sequence length="241" mass="26821">MPSIVSGDTAIAPLGNQVFRFEVENGLDEVRRLDETASGTSTDLCPYFFSPNGCTRGDRCQWRHARNDKLIVCKHYLRGLCKKQDLCDYLHSVDYGRMPECFFFSKYGECSNAECPYRHVDPEKKRNECPYYGRGFCRHGPKCRHRHVKKVACSNYLSGFCKDGPDCVFGHARFEIARNVDDEDTFSNGIDRFGFGRSRGPAPRLITLENGMLATAAAVPGMPLGRAAAAGGSGMAPQGKR</sequence>
<feature type="zinc finger region" description="C3H1-type" evidence="9">
    <location>
        <begin position="39"/>
        <end position="64"/>
    </location>
</feature>
<feature type="domain" description="C3H1-type" evidence="10">
    <location>
        <begin position="39"/>
        <end position="64"/>
    </location>
</feature>
<dbReference type="STRING" id="2769.R7QPX5"/>
<dbReference type="Proteomes" id="UP000012073">
    <property type="component" value="Unassembled WGS sequence"/>
</dbReference>
<feature type="domain" description="C3H1-type" evidence="10">
    <location>
        <begin position="67"/>
        <end position="94"/>
    </location>
</feature>
<accession>R7QPX5</accession>
<evidence type="ECO:0000256" key="5">
    <source>
        <dbReference type="ARBA" id="ARBA00022771"/>
    </source>
</evidence>
<dbReference type="GO" id="GO:0008270">
    <property type="term" value="F:zinc ion binding"/>
    <property type="evidence" value="ECO:0007669"/>
    <property type="project" value="UniProtKB-KW"/>
</dbReference>
<evidence type="ECO:0000313" key="11">
    <source>
        <dbReference type="EMBL" id="CDF40532.1"/>
    </source>
</evidence>
<evidence type="ECO:0000256" key="6">
    <source>
        <dbReference type="ARBA" id="ARBA00022833"/>
    </source>
</evidence>
<protein>
    <submittedName>
        <fullName evidence="11">Putative PCSF-30</fullName>
    </submittedName>
</protein>
<dbReference type="GO" id="GO:0005634">
    <property type="term" value="C:nucleus"/>
    <property type="evidence" value="ECO:0007669"/>
    <property type="project" value="UniProtKB-SubCell"/>
</dbReference>
<dbReference type="FunFam" id="4.10.1000.10:FF:000017">
    <property type="entry name" value="Cleavage and polyadenylation specificity factor 30 kDa subunit"/>
    <property type="match status" value="1"/>
</dbReference>
<name>R7QPX5_CHOCR</name>
<dbReference type="AlphaFoldDB" id="R7QPX5"/>
<keyword evidence="3 9" id="KW-0479">Metal-binding</keyword>
<feature type="domain" description="C3H1-type" evidence="10">
    <location>
        <begin position="152"/>
        <end position="174"/>
    </location>
</feature>
<evidence type="ECO:0000256" key="4">
    <source>
        <dbReference type="ARBA" id="ARBA00022737"/>
    </source>
</evidence>
<feature type="domain" description="C3H1-type" evidence="10">
    <location>
        <begin position="95"/>
        <end position="122"/>
    </location>
</feature>
<dbReference type="SMART" id="SM00356">
    <property type="entry name" value="ZnF_C3H1"/>
    <property type="match status" value="5"/>
</dbReference>
<dbReference type="SUPFAM" id="SSF90229">
    <property type="entry name" value="CCCH zinc finger"/>
    <property type="match status" value="2"/>
</dbReference>
<dbReference type="KEGG" id="ccp:CHC_T00010067001"/>
<dbReference type="PROSITE" id="PS50103">
    <property type="entry name" value="ZF_C3H1"/>
    <property type="match status" value="5"/>
</dbReference>
<keyword evidence="5 9" id="KW-0863">Zinc-finger</keyword>
<feature type="zinc finger region" description="C3H1-type" evidence="9">
    <location>
        <begin position="67"/>
        <end position="94"/>
    </location>
</feature>
<feature type="zinc finger region" description="C3H1-type" evidence="9">
    <location>
        <begin position="152"/>
        <end position="174"/>
    </location>
</feature>
<keyword evidence="8" id="KW-0539">Nucleus</keyword>
<dbReference type="EMBL" id="HG002195">
    <property type="protein sequence ID" value="CDF40532.1"/>
    <property type="molecule type" value="Genomic_DNA"/>
</dbReference>
<dbReference type="PANTHER" id="PTHR23102">
    <property type="entry name" value="CLEAVAGE AND POLYADENYLATION SPECIFICITY FACTOR SUBUNIT 4-RELATED"/>
    <property type="match status" value="1"/>
</dbReference>
<dbReference type="InterPro" id="IPR000571">
    <property type="entry name" value="Znf_CCCH"/>
</dbReference>
<dbReference type="InterPro" id="IPR045348">
    <property type="entry name" value="CPSF4/Yth1"/>
</dbReference>
<dbReference type="GeneID" id="17318535"/>
<evidence type="ECO:0000256" key="3">
    <source>
        <dbReference type="ARBA" id="ARBA00022723"/>
    </source>
</evidence>
<dbReference type="GO" id="GO:0006397">
    <property type="term" value="P:mRNA processing"/>
    <property type="evidence" value="ECO:0007669"/>
    <property type="project" value="UniProtKB-KW"/>
</dbReference>
<evidence type="ECO:0000256" key="7">
    <source>
        <dbReference type="ARBA" id="ARBA00022884"/>
    </source>
</evidence>
<dbReference type="OrthoDB" id="1914176at2759"/>
<gene>
    <name evidence="11" type="ORF">CHC_T00010067001</name>
</gene>
<feature type="zinc finger region" description="C3H1-type" evidence="9">
    <location>
        <begin position="95"/>
        <end position="122"/>
    </location>
</feature>
<evidence type="ECO:0000256" key="8">
    <source>
        <dbReference type="ARBA" id="ARBA00023242"/>
    </source>
</evidence>
<organism evidence="11 12">
    <name type="scientific">Chondrus crispus</name>
    <name type="common">Carrageen Irish moss</name>
    <name type="synonym">Polymorpha crispa</name>
    <dbReference type="NCBI Taxonomy" id="2769"/>
    <lineage>
        <taxon>Eukaryota</taxon>
        <taxon>Rhodophyta</taxon>
        <taxon>Florideophyceae</taxon>
        <taxon>Rhodymeniophycidae</taxon>
        <taxon>Gigartinales</taxon>
        <taxon>Gigartinaceae</taxon>
        <taxon>Chondrus</taxon>
    </lineage>
</organism>
<evidence type="ECO:0000313" key="12">
    <source>
        <dbReference type="Proteomes" id="UP000012073"/>
    </source>
</evidence>